<feature type="region of interest" description="Disordered" evidence="1">
    <location>
        <begin position="1"/>
        <end position="425"/>
    </location>
</feature>
<feature type="compositionally biased region" description="Polar residues" evidence="1">
    <location>
        <begin position="378"/>
        <end position="388"/>
    </location>
</feature>
<keyword evidence="4" id="KW-1185">Reference proteome</keyword>
<feature type="compositionally biased region" description="Acidic residues" evidence="1">
    <location>
        <begin position="1145"/>
        <end position="1156"/>
    </location>
</feature>
<feature type="compositionally biased region" description="Polar residues" evidence="1">
    <location>
        <begin position="1049"/>
        <end position="1070"/>
    </location>
</feature>
<organism evidence="3 4">
    <name type="scientific">Huso huso</name>
    <name type="common">Beluga</name>
    <name type="synonym">Acipenser huso</name>
    <dbReference type="NCBI Taxonomy" id="61971"/>
    <lineage>
        <taxon>Eukaryota</taxon>
        <taxon>Metazoa</taxon>
        <taxon>Chordata</taxon>
        <taxon>Craniata</taxon>
        <taxon>Vertebrata</taxon>
        <taxon>Euteleostomi</taxon>
        <taxon>Actinopterygii</taxon>
        <taxon>Chondrostei</taxon>
        <taxon>Acipenseriformes</taxon>
        <taxon>Acipenseridae</taxon>
        <taxon>Huso</taxon>
    </lineage>
</organism>
<feature type="compositionally biased region" description="Acidic residues" evidence="1">
    <location>
        <begin position="606"/>
        <end position="620"/>
    </location>
</feature>
<evidence type="ECO:0000313" key="3">
    <source>
        <dbReference type="EMBL" id="KAK6468811.1"/>
    </source>
</evidence>
<feature type="region of interest" description="Disordered" evidence="1">
    <location>
        <begin position="789"/>
        <end position="814"/>
    </location>
</feature>
<feature type="compositionally biased region" description="Basic and acidic residues" evidence="1">
    <location>
        <begin position="642"/>
        <end position="653"/>
    </location>
</feature>
<evidence type="ECO:0000259" key="2">
    <source>
        <dbReference type="Pfam" id="PF15363"/>
    </source>
</evidence>
<feature type="domain" description="BTB/POZ" evidence="2">
    <location>
        <begin position="1549"/>
        <end position="1592"/>
    </location>
</feature>
<feature type="region of interest" description="Disordered" evidence="1">
    <location>
        <begin position="570"/>
        <end position="732"/>
    </location>
</feature>
<sequence>MKSDGVATATMEPEAGIGVEPVNEAAPPGEEQQQQPPPQPENKPATEETTPPAEEEVNDKVPVAQVKPKTKGAPVKGKPGAAAGKPSGTTGTSSKTNTAQQRTSNGDRKTVSNGVAKKTVAAAVEKKTTASVAPAKRPVGTATSKVAERKPATARPATAPASSCAAANGVKQPPVKKMAASTGTTATAKVRPSTAGSKPGTTVQPSRATSAAAAKTEKAAAPKTARLAASSRPATSAAPRPAPARAGVSAPSSAKPAASQPSKTTTQPSRTTALPSKTGSAPAKKDVTTASKRPTTTAAPAKAAPAKTAAVKPIRTEPAKVTPAAAAVNKNADPKRLPSTPKATEKVKLKLDSKTQSSPLKSAGSPRNPTKAGLIKTASPSPKKSIGSSAPVPVRRLGTKPTQSVQPIVTSVESKKGSKATPASAAVAEKTTIAVAAVPPTEPTKLLPLDLNEEVVVPQSAVESYTSPTEDATVPSVQAVLPSPRAAAKEVVVGEGAASEMHYDVPAVELENTNDIPPVAGEKGNAATLLSLSEPVVPEPRVEETAVACCESQEKALADEPVVESMLPEEPKEVQVMPEQHWEHQEEFKLETPLCESALLEKTEQPEPEEEEEEEEEEEMPPSGGAERKEAVVPTDDNMGAQKDKSEIEKADAEINEDDEIRSEEDFSHSSVSEMGESQATEERSKTVAEQTEYMERSEPSGIDMHQGLTSEMDSEDVSQPCMSELSAPQSDAGLLEGMESMDDLREVGRGGSPDIGAAPDVQQDYFLQERGTPHPVNALDLEDREYDMDVGSEKADPESAENVEHEDDEDVEMVSEVVTESGLESYGNPDEDDLVEEMSRDVDLKTPDNLNFLSAAPAVVFEVPEHAARAVQPPAETKVPENHLSENNPFVSFTPEADASPVREEPAGFQLNSAENIMDPYNADLQEDTTFSATNMEGEPQSVETVFSEKGASDSACMGVELNSSSPDELPTPVCETPTEQELLYSMAAKPQSLPVESLAELCKQAELHNPPKTEKEATPGSPQEEADKLPFESLASPPEREPEKGPSKSSTLSGPELAAQSSSETSTPEELKDYDSSSGVESKSEEKLGGIQLHHQIISPLEDLPIDQDLGIHLEKGDEETETLPADDILGDPPTESVASSEDVTEEDHSDTEGEMLINDPGVVGFIGIDNVAFEEKGKKLMEEEAAVDPDCKLPAGLQSVDEYEEQHMMSTDAGGPDTPHSTNSVASYAFDCTSNAHSMTESCSKSPGIFSLENEDQLLEESKDPTLMKELNLQQVEEQTQGAVPTAPDSKGMDSYQNNKDRNVDLLPLEDTSPCETVPQLPKSGNKGDCEYMFCVKPAFPNVLGNLDTDCSSANTGMPNMISDLPSEESDRDSPDHALNSPAASPSDGDHAPPYYSAICETTDSMLTGDPNGKMQMSAAPSPPKPPALPRPPPPTQMIISPGQHSPSSVLSTIYEAMETTEDEEEELDEDDVFEKELGELGGDCESERNGDKDEHPLQTRKRLFLLGCGKADMVEQLINQTLLISGERTQLLPHKGGTISEVEIGQWTQLISPMDDSRASITSVTSYSPEDMTSPHGDWTVVELETHH</sequence>
<dbReference type="InterPro" id="IPR027907">
    <property type="entry name" value="BTBD8_C"/>
</dbReference>
<reference evidence="3 4" key="1">
    <citation type="submission" date="2021-05" db="EMBL/GenBank/DDBJ databases">
        <authorList>
            <person name="Zahm M."/>
            <person name="Klopp C."/>
            <person name="Cabau C."/>
            <person name="Kuhl H."/>
            <person name="Suciu R."/>
            <person name="Ciorpac M."/>
            <person name="Holostenco D."/>
            <person name="Gessner J."/>
            <person name="Wuertz S."/>
            <person name="Hohne C."/>
            <person name="Stock M."/>
            <person name="Gislard M."/>
            <person name="Lluch J."/>
            <person name="Milhes M."/>
            <person name="Lampietro C."/>
            <person name="Lopez Roques C."/>
            <person name="Donnadieu C."/>
            <person name="Du K."/>
            <person name="Schartl M."/>
            <person name="Guiguen Y."/>
        </authorList>
    </citation>
    <scope>NUCLEOTIDE SEQUENCE [LARGE SCALE GENOMIC DNA]</scope>
    <source>
        <strain evidence="3">Hh-F2</strain>
        <tissue evidence="3">Blood</tissue>
    </source>
</reference>
<feature type="compositionally biased region" description="Basic and acidic residues" evidence="1">
    <location>
        <begin position="343"/>
        <end position="353"/>
    </location>
</feature>
<feature type="region of interest" description="Disordered" evidence="1">
    <location>
        <begin position="1002"/>
        <end position="1090"/>
    </location>
</feature>
<comment type="caution">
    <text evidence="3">The sequence shown here is derived from an EMBL/GenBank/DDBJ whole genome shotgun (WGS) entry which is preliminary data.</text>
</comment>
<feature type="compositionally biased region" description="Low complexity" evidence="1">
    <location>
        <begin position="288"/>
        <end position="313"/>
    </location>
</feature>
<feature type="region of interest" description="Disordered" evidence="1">
    <location>
        <begin position="958"/>
        <end position="978"/>
    </location>
</feature>
<feature type="compositionally biased region" description="Low complexity" evidence="1">
    <location>
        <begin position="221"/>
        <end position="263"/>
    </location>
</feature>
<feature type="compositionally biased region" description="Acidic residues" evidence="1">
    <location>
        <begin position="799"/>
        <end position="814"/>
    </location>
</feature>
<feature type="compositionally biased region" description="Acidic residues" evidence="1">
    <location>
        <begin position="654"/>
        <end position="663"/>
    </location>
</feature>
<feature type="compositionally biased region" description="Polar residues" evidence="1">
    <location>
        <begin position="194"/>
        <end position="207"/>
    </location>
</feature>
<dbReference type="EMBL" id="JAHFZB010000042">
    <property type="protein sequence ID" value="KAK6468811.1"/>
    <property type="molecule type" value="Genomic_DNA"/>
</dbReference>
<gene>
    <name evidence="3" type="ORF">HHUSO_G33167</name>
</gene>
<protein>
    <submittedName>
        <fullName evidence="3">Microtubule-associated protein futsch</fullName>
    </submittedName>
</protein>
<proteinExistence type="predicted"/>
<feature type="compositionally biased region" description="Pro residues" evidence="1">
    <location>
        <begin position="1424"/>
        <end position="1437"/>
    </location>
</feature>
<feature type="compositionally biased region" description="Basic and acidic residues" evidence="1">
    <location>
        <begin position="1005"/>
        <end position="1019"/>
    </location>
</feature>
<feature type="compositionally biased region" description="Polar residues" evidence="1">
    <location>
        <begin position="264"/>
        <end position="279"/>
    </location>
</feature>
<evidence type="ECO:0000313" key="4">
    <source>
        <dbReference type="Proteomes" id="UP001369086"/>
    </source>
</evidence>
<feature type="compositionally biased region" description="Polar residues" evidence="1">
    <location>
        <begin position="400"/>
        <end position="412"/>
    </location>
</feature>
<feature type="region of interest" description="Disordered" evidence="1">
    <location>
        <begin position="1111"/>
        <end position="1160"/>
    </location>
</feature>
<dbReference type="PANTHER" id="PTHR22427">
    <property type="entry name" value="GH15728P"/>
    <property type="match status" value="1"/>
</dbReference>
<feature type="region of interest" description="Disordered" evidence="1">
    <location>
        <begin position="873"/>
        <end position="905"/>
    </location>
</feature>
<feature type="region of interest" description="Disordered" evidence="1">
    <location>
        <begin position="1360"/>
        <end position="1437"/>
    </location>
</feature>
<feature type="compositionally biased region" description="Basic and acidic residues" evidence="1">
    <location>
        <begin position="580"/>
        <end position="590"/>
    </location>
</feature>
<feature type="compositionally biased region" description="Low complexity" evidence="1">
    <location>
        <begin position="71"/>
        <end position="96"/>
    </location>
</feature>
<feature type="region of interest" description="Disordered" evidence="1">
    <location>
        <begin position="1281"/>
        <end position="1303"/>
    </location>
</feature>
<feature type="compositionally biased region" description="Polar residues" evidence="1">
    <location>
        <begin position="354"/>
        <end position="368"/>
    </location>
</feature>
<dbReference type="Proteomes" id="UP001369086">
    <property type="component" value="Unassembled WGS sequence"/>
</dbReference>
<evidence type="ECO:0000256" key="1">
    <source>
        <dbReference type="SAM" id="MobiDB-lite"/>
    </source>
</evidence>
<feature type="compositionally biased region" description="Polar residues" evidence="1">
    <location>
        <begin position="669"/>
        <end position="679"/>
    </location>
</feature>
<feature type="compositionally biased region" description="Low complexity" evidence="1">
    <location>
        <begin position="153"/>
        <end position="167"/>
    </location>
</feature>
<feature type="compositionally biased region" description="Low complexity" evidence="1">
    <location>
        <begin position="115"/>
        <end position="133"/>
    </location>
</feature>
<name>A0ABR0Y8L2_HUSHU</name>
<dbReference type="Pfam" id="PF15363">
    <property type="entry name" value="BTBD8_C"/>
    <property type="match status" value="1"/>
</dbReference>
<dbReference type="PANTHER" id="PTHR22427:SF8">
    <property type="entry name" value="PROLINE-RICH PROTEIN 36"/>
    <property type="match status" value="1"/>
</dbReference>
<accession>A0ABR0Y8L2</accession>